<name>A0A0J9TIZ5_DROSI</name>
<evidence type="ECO:0000313" key="4">
    <source>
        <dbReference type="Proteomes" id="UP000035880"/>
    </source>
</evidence>
<feature type="coiled-coil region" evidence="1">
    <location>
        <begin position="69"/>
        <end position="106"/>
    </location>
</feature>
<dbReference type="OrthoDB" id="7862933at2759"/>
<dbReference type="KEGG" id="dsi:Dsimw501_GD23544"/>
<organism evidence="3 4">
    <name type="scientific">Drosophila simulans</name>
    <name type="common">Fruit fly</name>
    <dbReference type="NCBI Taxonomy" id="7240"/>
    <lineage>
        <taxon>Eukaryota</taxon>
        <taxon>Metazoa</taxon>
        <taxon>Ecdysozoa</taxon>
        <taxon>Arthropoda</taxon>
        <taxon>Hexapoda</taxon>
        <taxon>Insecta</taxon>
        <taxon>Pterygota</taxon>
        <taxon>Neoptera</taxon>
        <taxon>Endopterygota</taxon>
        <taxon>Diptera</taxon>
        <taxon>Brachycera</taxon>
        <taxon>Muscomorpha</taxon>
        <taxon>Ephydroidea</taxon>
        <taxon>Drosophilidae</taxon>
        <taxon>Drosophila</taxon>
        <taxon>Sophophora</taxon>
    </lineage>
</organism>
<dbReference type="EMBL" id="CM002910">
    <property type="protein sequence ID" value="KMY89100.1"/>
    <property type="molecule type" value="Genomic_DNA"/>
</dbReference>
<feature type="compositionally biased region" description="Basic and acidic residues" evidence="2">
    <location>
        <begin position="617"/>
        <end position="628"/>
    </location>
</feature>
<accession>A0A0J9TIZ5</accession>
<feature type="region of interest" description="Disordered" evidence="2">
    <location>
        <begin position="583"/>
        <end position="632"/>
    </location>
</feature>
<evidence type="ECO:0000256" key="1">
    <source>
        <dbReference type="SAM" id="Coils"/>
    </source>
</evidence>
<reference evidence="3 4" key="1">
    <citation type="journal article" date="2013" name="Genome Res.">
        <title>A second-generation assembly of the Drosophila simulans genome provides new insights into patterns of lineage-specific divergence.</title>
        <authorList>
            <person name="Hu T.T."/>
            <person name="Eisen M.B."/>
            <person name="Thornton K.R."/>
            <person name="Andolfatto P."/>
        </authorList>
    </citation>
    <scope>NUCLEOTIDE SEQUENCE [LARGE SCALE GENOMIC DNA]</scope>
    <source>
        <strain evidence="4">w501</strain>
    </source>
</reference>
<protein>
    <submittedName>
        <fullName evidence="3">Uncharacterized protein</fullName>
    </submittedName>
</protein>
<gene>
    <name evidence="3" type="primary">Dsim\GD23544</name>
    <name evidence="3" type="ORF">Dsimw501_GD23544</name>
</gene>
<dbReference type="Proteomes" id="UP000035880">
    <property type="component" value="Chromosome 2L"/>
</dbReference>
<evidence type="ECO:0000313" key="3">
    <source>
        <dbReference type="EMBL" id="KMY89100.1"/>
    </source>
</evidence>
<dbReference type="Bgee" id="FBgn0194922">
    <property type="expression patterns" value="Expressed in female reproductive system and 2 other cell types or tissues"/>
</dbReference>
<dbReference type="AlphaFoldDB" id="A0A0J9TIZ5"/>
<sequence>MILKRYNVRPAAYRIYNKYHSMRGFRRRRTKAFKLQKILNHLLSKEGNLINRIRMMSKHKTRAILAESIKLIQRQNRELQTNYLQVEKNEKRLKKLLRKLNKHKKHSLFLKKMLSNLKMQINDHDCSQATKLNIGEMLRSQLKVMKNRSIGNIKEAQEYINVVRSLWESHLRYMRRSRSWRRKPKYTFNKSIWMFLNSLKSQTNVKTTKDTDDNKNVSHSKGPYTVTNKFKLFASGDDFNVKSSKKHIHRRIVRPKQLNPINLDFLKDPYEDSQKRSTHNLPASRLKVKVYPRKKIETHNTADEEISPDTDLKQPKIAFGEKILNKEEKQEGTWRRPHYIDSKIIIGRDLKRSKKRKASELKKKFALKNTFPNLKMRLGRLRGVRKNNAAVEDESLEKDTFANLKQRLGKMRHRRVRKNSSAIEDVSLEKDTFPTMKMRLGKHRKLRKDYAAIEDEKEKSTLPNLEAPHGKHRRVRKNNAAIEDESLQKDTFLNLEKPHGKHRSVKKNNAAIEDEFLQKDTFPNLEKPHGKHRRVRKNNEAIEDEFLQKDTFPILKKPHGKHRRVRKNNEAIEDEFLQKDTFPILEKPHGKHRTVRKNHTEEENGSLQNVQSEEREESQAKNDLDRSSKSSTIKKIQHFSTYEKLKSAYRTESLKPTRHSSVFNKKDKSEESLAKQKSVSKYIDIKTNLNSSHLSQTSFFSVGKLKVNSGLLPKSSMRSLDDSQPPLSSMATTIINLLFEDRPIASDKPRTHHKTLDITKMSLNTFLGTISRMKPSDQANAVWNDLQGKYREWFSHVIMPEDAQKCKKILKWRYIHNMQKVLHNHVKQFKIDYDGGRSETGSRKSIMSSRAFRSSYVVPTSIGSLGVPKKASSTDISPIRRMHDTLLRLQMDTLRSRAFDKNVEEMERMIMGRQVPMSAEEMEIYKKYKSDPQHYNILILTSGKPITDEKYEEMLPVLEKNFQFIKEQLMLLSREKRVQEMKFRNEIQKAEEEVMSKVSAESCHMDRTDLNEAYLEARRKIWAAYIAKQDKTPTEILLAQVRYKKRMDQLARKRENREQRILQEQRLHKKRRPLSDLFRAPRRTNRERQAIEDIKDKLEGTKSKCSLTSFCCRQCSRCGLIWSEKCSEESNDTSEEHICQNVKAR</sequence>
<proteinExistence type="predicted"/>
<evidence type="ECO:0000256" key="2">
    <source>
        <dbReference type="SAM" id="MobiDB-lite"/>
    </source>
</evidence>
<feature type="coiled-coil region" evidence="1">
    <location>
        <begin position="1040"/>
        <end position="1067"/>
    </location>
</feature>
<keyword evidence="1" id="KW-0175">Coiled coil</keyword>